<dbReference type="EMBL" id="AP014924">
    <property type="protein sequence ID" value="BAS28856.1"/>
    <property type="molecule type" value="Genomic_DNA"/>
</dbReference>
<dbReference type="GO" id="GO:0042626">
    <property type="term" value="F:ATPase-coupled transmembrane transporter activity"/>
    <property type="evidence" value="ECO:0007669"/>
    <property type="project" value="TreeGrafter"/>
</dbReference>
<evidence type="ECO:0000313" key="10">
    <source>
        <dbReference type="EMBL" id="BAS28856.1"/>
    </source>
</evidence>
<dbReference type="GO" id="GO:0043190">
    <property type="term" value="C:ATP-binding cassette (ABC) transporter complex"/>
    <property type="evidence" value="ECO:0007669"/>
    <property type="project" value="TreeGrafter"/>
</dbReference>
<keyword evidence="7" id="KW-1278">Translocase</keyword>
<keyword evidence="5" id="KW-0547">Nucleotide-binding</keyword>
<gene>
    <name evidence="10" type="ORF">LIP_3027</name>
</gene>
<dbReference type="Proteomes" id="UP000065807">
    <property type="component" value="Chromosome"/>
</dbReference>
<evidence type="ECO:0000256" key="5">
    <source>
        <dbReference type="ARBA" id="ARBA00022741"/>
    </source>
</evidence>
<evidence type="ECO:0000256" key="6">
    <source>
        <dbReference type="ARBA" id="ARBA00022840"/>
    </source>
</evidence>
<evidence type="ECO:0000259" key="9">
    <source>
        <dbReference type="PROSITE" id="PS50893"/>
    </source>
</evidence>
<dbReference type="SMART" id="SM00382">
    <property type="entry name" value="AAA"/>
    <property type="match status" value="1"/>
</dbReference>
<keyword evidence="3" id="KW-0813">Transport</keyword>
<dbReference type="CDD" id="cd03225">
    <property type="entry name" value="ABC_cobalt_CbiO_domain1"/>
    <property type="match status" value="1"/>
</dbReference>
<dbReference type="GO" id="GO:0005524">
    <property type="term" value="F:ATP binding"/>
    <property type="evidence" value="ECO:0007669"/>
    <property type="project" value="UniProtKB-KW"/>
</dbReference>
<evidence type="ECO:0000256" key="1">
    <source>
        <dbReference type="ARBA" id="ARBA00004202"/>
    </source>
</evidence>
<dbReference type="InterPro" id="IPR003439">
    <property type="entry name" value="ABC_transporter-like_ATP-bd"/>
</dbReference>
<dbReference type="InterPro" id="IPR027417">
    <property type="entry name" value="P-loop_NTPase"/>
</dbReference>
<dbReference type="AlphaFoldDB" id="A0A0K2SP25"/>
<proteinExistence type="inferred from homology"/>
<evidence type="ECO:0000256" key="4">
    <source>
        <dbReference type="ARBA" id="ARBA00022475"/>
    </source>
</evidence>
<feature type="domain" description="ABC transporter" evidence="9">
    <location>
        <begin position="2"/>
        <end position="253"/>
    </location>
</feature>
<dbReference type="Pfam" id="PF00005">
    <property type="entry name" value="ABC_tran"/>
    <property type="match status" value="1"/>
</dbReference>
<name>A0A0K2SP25_LIMPI</name>
<reference evidence="11" key="1">
    <citation type="submission" date="2015-07" db="EMBL/GenBank/DDBJ databases">
        <title>Complete genome sequence and phylogenetic analysis of Limnochorda pilosa.</title>
        <authorList>
            <person name="Watanabe M."/>
            <person name="Kojima H."/>
            <person name="Fukui M."/>
        </authorList>
    </citation>
    <scope>NUCLEOTIDE SEQUENCE [LARGE SCALE GENOMIC DNA]</scope>
    <source>
        <strain evidence="11">HC45</strain>
    </source>
</reference>
<dbReference type="InterPro" id="IPR015856">
    <property type="entry name" value="ABC_transpr_CbiO/EcfA_su"/>
</dbReference>
<dbReference type="GO" id="GO:0016887">
    <property type="term" value="F:ATP hydrolysis activity"/>
    <property type="evidence" value="ECO:0007669"/>
    <property type="project" value="InterPro"/>
</dbReference>
<organism evidence="10 11">
    <name type="scientific">Limnochorda pilosa</name>
    <dbReference type="NCBI Taxonomy" id="1555112"/>
    <lineage>
        <taxon>Bacteria</taxon>
        <taxon>Bacillati</taxon>
        <taxon>Bacillota</taxon>
        <taxon>Limnochordia</taxon>
        <taxon>Limnochordales</taxon>
        <taxon>Limnochordaceae</taxon>
        <taxon>Limnochorda</taxon>
    </lineage>
</organism>
<dbReference type="PANTHER" id="PTHR43553">
    <property type="entry name" value="HEAVY METAL TRANSPORTER"/>
    <property type="match status" value="1"/>
</dbReference>
<dbReference type="PANTHER" id="PTHR43553:SF27">
    <property type="entry name" value="ENERGY-COUPLING FACTOR TRANSPORTER ATP-BINDING PROTEIN ECFA2"/>
    <property type="match status" value="1"/>
</dbReference>
<accession>A0A0K2SP25</accession>
<keyword evidence="4" id="KW-1003">Cell membrane</keyword>
<keyword evidence="8" id="KW-0472">Membrane</keyword>
<comment type="subcellular location">
    <subcellularLocation>
        <location evidence="1">Cell membrane</location>
        <topology evidence="1">Peripheral membrane protein</topology>
    </subcellularLocation>
</comment>
<dbReference type="InterPro" id="IPR017871">
    <property type="entry name" value="ABC_transporter-like_CS"/>
</dbReference>
<dbReference type="PROSITE" id="PS50893">
    <property type="entry name" value="ABC_TRANSPORTER_2"/>
    <property type="match status" value="1"/>
</dbReference>
<dbReference type="STRING" id="1555112.LIP_3027"/>
<protein>
    <submittedName>
        <fullName evidence="10">Cobalt ABC transporter ATP-binding protein</fullName>
    </submittedName>
</protein>
<evidence type="ECO:0000256" key="7">
    <source>
        <dbReference type="ARBA" id="ARBA00022967"/>
    </source>
</evidence>
<dbReference type="OrthoDB" id="9784332at2"/>
<dbReference type="SUPFAM" id="SSF52540">
    <property type="entry name" value="P-loop containing nucleoside triphosphate hydrolases"/>
    <property type="match status" value="1"/>
</dbReference>
<keyword evidence="11" id="KW-1185">Reference proteome</keyword>
<sequence>MIELRAVSHTYPSEGKASRPALREVSLRMGRSEAVALMGATGAGKSTLAQVMAGLIRPTSGEALWDRMPAYAALRGRPEPGRRSHPKEPARLPVAYLFQYPEHQLFEATVFDDVAFGPRNLGLPPGEVEDRVGRALEAVGLDPATVAGRSPFALSGGEQRRAALAGVLALEPEVLVLDEPTAGLDPAAAEALMRLLDRLHRKGTGLVVVTHRMEEVVGLVNRLLVLHQGRLALDASPVEAVADPARLAALAVDPPTAARLAARLRERGLPLPAHLLDVEPTLEAIARLLRGKEP</sequence>
<evidence type="ECO:0000256" key="3">
    <source>
        <dbReference type="ARBA" id="ARBA00022448"/>
    </source>
</evidence>
<dbReference type="Gene3D" id="3.40.50.300">
    <property type="entry name" value="P-loop containing nucleotide triphosphate hydrolases"/>
    <property type="match status" value="1"/>
</dbReference>
<keyword evidence="6 10" id="KW-0067">ATP-binding</keyword>
<dbReference type="KEGG" id="lpil:LIP_3027"/>
<comment type="similarity">
    <text evidence="2">Belongs to the ABC transporter superfamily.</text>
</comment>
<dbReference type="FunFam" id="3.40.50.300:FF:000224">
    <property type="entry name" value="Energy-coupling factor transporter ATP-binding protein EcfA"/>
    <property type="match status" value="1"/>
</dbReference>
<dbReference type="InterPro" id="IPR003593">
    <property type="entry name" value="AAA+_ATPase"/>
</dbReference>
<reference evidence="11" key="2">
    <citation type="journal article" date="2016" name="Int. J. Syst. Evol. Microbiol.">
        <title>Complete genome sequence and cell structure of Limnochorda pilosa, a Gram-negative spore-former within the phylum Firmicutes.</title>
        <authorList>
            <person name="Watanabe M."/>
            <person name="Kojima H."/>
            <person name="Fukui M."/>
        </authorList>
    </citation>
    <scope>NUCLEOTIDE SEQUENCE [LARGE SCALE GENOMIC DNA]</scope>
    <source>
        <strain evidence="11">HC45</strain>
    </source>
</reference>
<evidence type="ECO:0000256" key="2">
    <source>
        <dbReference type="ARBA" id="ARBA00005417"/>
    </source>
</evidence>
<dbReference type="InterPro" id="IPR050095">
    <property type="entry name" value="ECF_ABC_transporter_ATP-bd"/>
</dbReference>
<evidence type="ECO:0000313" key="11">
    <source>
        <dbReference type="Proteomes" id="UP000065807"/>
    </source>
</evidence>
<dbReference type="PROSITE" id="PS00211">
    <property type="entry name" value="ABC_TRANSPORTER_1"/>
    <property type="match status" value="1"/>
</dbReference>
<evidence type="ECO:0000256" key="8">
    <source>
        <dbReference type="ARBA" id="ARBA00023136"/>
    </source>
</evidence>
<dbReference type="RefSeq" id="WP_144440519.1">
    <property type="nucleotide sequence ID" value="NZ_AP014924.1"/>
</dbReference>